<dbReference type="Proteomes" id="UP000239290">
    <property type="component" value="Unassembled WGS sequence"/>
</dbReference>
<dbReference type="GO" id="GO:0050661">
    <property type="term" value="F:NADP binding"/>
    <property type="evidence" value="ECO:0007669"/>
    <property type="project" value="TreeGrafter"/>
</dbReference>
<dbReference type="SMART" id="SM01003">
    <property type="entry name" value="AlaDh_PNT_N"/>
    <property type="match status" value="1"/>
</dbReference>
<keyword evidence="4" id="KW-0521">NADP</keyword>
<dbReference type="AlphaFoldDB" id="A0A2S8IZ70"/>
<dbReference type="Gene3D" id="3.40.50.720">
    <property type="entry name" value="NAD(P)-binding Rossmann-like Domain"/>
    <property type="match status" value="2"/>
</dbReference>
<dbReference type="PANTHER" id="PTHR10160">
    <property type="entry name" value="NAD(P) TRANSHYDROGENASE"/>
    <property type="match status" value="1"/>
</dbReference>
<proteinExistence type="predicted"/>
<keyword evidence="5" id="KW-1278">Translocase</keyword>
<evidence type="ECO:0000256" key="9">
    <source>
        <dbReference type="ARBA" id="ARBA00076996"/>
    </source>
</evidence>
<dbReference type="InterPro" id="IPR036291">
    <property type="entry name" value="NAD(P)-bd_dom_sf"/>
</dbReference>
<evidence type="ECO:0000256" key="2">
    <source>
        <dbReference type="ARBA" id="ARBA00012943"/>
    </source>
</evidence>
<evidence type="ECO:0000256" key="1">
    <source>
        <dbReference type="ARBA" id="ARBA00003943"/>
    </source>
</evidence>
<evidence type="ECO:0000259" key="12">
    <source>
        <dbReference type="SMART" id="SM01003"/>
    </source>
</evidence>
<evidence type="ECO:0000256" key="10">
    <source>
        <dbReference type="ARBA" id="ARBA00084087"/>
    </source>
</evidence>
<protein>
    <recommendedName>
        <fullName evidence="8">NAD(P) transhydrogenase subunit alpha part 1</fullName>
        <ecNumber evidence="2">7.1.1.1</ecNumber>
    </recommendedName>
    <alternativeName>
        <fullName evidence="10">Nicotinamide nucleotide transhydrogenase subunit alpha 1</fullName>
    </alternativeName>
    <alternativeName>
        <fullName evidence="9">Pyridine nucleotide transhydrogenase subunit alpha 1</fullName>
    </alternativeName>
</protein>
<evidence type="ECO:0000313" key="14">
    <source>
        <dbReference type="Proteomes" id="UP000239290"/>
    </source>
</evidence>
<dbReference type="Pfam" id="PF01262">
    <property type="entry name" value="AlaDh_PNT_C"/>
    <property type="match status" value="1"/>
</dbReference>
<feature type="domain" description="Alanine dehydrogenase/pyridine nucleotide transhydrogenase NAD(H)-binding" evidence="11">
    <location>
        <begin position="162"/>
        <end position="324"/>
    </location>
</feature>
<dbReference type="InterPro" id="IPR007698">
    <property type="entry name" value="AlaDH/PNT_NAD(H)-bd"/>
</dbReference>
<dbReference type="InterPro" id="IPR007886">
    <property type="entry name" value="AlaDH/PNT_N"/>
</dbReference>
<keyword evidence="6" id="KW-0520">NAD</keyword>
<evidence type="ECO:0000313" key="13">
    <source>
        <dbReference type="EMBL" id="PQP20005.1"/>
    </source>
</evidence>
<evidence type="ECO:0000256" key="8">
    <source>
        <dbReference type="ARBA" id="ARBA00071353"/>
    </source>
</evidence>
<dbReference type="SMART" id="SM01002">
    <property type="entry name" value="AlaDh_PNT_C"/>
    <property type="match status" value="1"/>
</dbReference>
<keyword evidence="3" id="KW-0547">Nucleotide-binding</keyword>
<evidence type="ECO:0000259" key="11">
    <source>
        <dbReference type="SMART" id="SM01002"/>
    </source>
</evidence>
<evidence type="ECO:0000256" key="5">
    <source>
        <dbReference type="ARBA" id="ARBA00022967"/>
    </source>
</evidence>
<dbReference type="NCBIfam" id="NF006942">
    <property type="entry name" value="PRK09424.1"/>
    <property type="match status" value="1"/>
</dbReference>
<dbReference type="PANTHER" id="PTHR10160:SF19">
    <property type="entry name" value="PROTON-TRANSLOCATING NAD(P)(+) TRANSHYDROGENASE"/>
    <property type="match status" value="1"/>
</dbReference>
<comment type="function">
    <text evidence="1">The transhydrogenation between NADH and NADP is coupled to respiration and ATP hydrolysis and functions as a proton pump across the membrane.</text>
</comment>
<dbReference type="Pfam" id="PF05222">
    <property type="entry name" value="AlaDh_PNT_N"/>
    <property type="match status" value="1"/>
</dbReference>
<accession>A0A2S8IZ70</accession>
<evidence type="ECO:0000256" key="4">
    <source>
        <dbReference type="ARBA" id="ARBA00022857"/>
    </source>
</evidence>
<feature type="domain" description="Alanine dehydrogenase/pyridine nucleotide transhydrogenase N-terminal" evidence="12">
    <location>
        <begin position="23"/>
        <end position="153"/>
    </location>
</feature>
<evidence type="ECO:0000256" key="3">
    <source>
        <dbReference type="ARBA" id="ARBA00022741"/>
    </source>
</evidence>
<dbReference type="SUPFAM" id="SSF52283">
    <property type="entry name" value="Formate/glycerate dehydrogenase catalytic domain-like"/>
    <property type="match status" value="1"/>
</dbReference>
<dbReference type="GO" id="GO:0005886">
    <property type="term" value="C:plasma membrane"/>
    <property type="evidence" value="ECO:0007669"/>
    <property type="project" value="TreeGrafter"/>
</dbReference>
<dbReference type="GO" id="GO:0006740">
    <property type="term" value="P:NADPH regeneration"/>
    <property type="evidence" value="ECO:0007669"/>
    <property type="project" value="TreeGrafter"/>
</dbReference>
<gene>
    <name evidence="13" type="ORF">C5613_29055</name>
</gene>
<dbReference type="EMBL" id="PUIO01000042">
    <property type="protein sequence ID" value="PQP20005.1"/>
    <property type="molecule type" value="Genomic_DNA"/>
</dbReference>
<comment type="caution">
    <text evidence="13">The sequence shown here is derived from an EMBL/GenBank/DDBJ whole genome shotgun (WGS) entry which is preliminary data.</text>
</comment>
<dbReference type="CDD" id="cd05304">
    <property type="entry name" value="Rubrum_tdh"/>
    <property type="match status" value="1"/>
</dbReference>
<comment type="catalytic activity">
    <reaction evidence="7">
        <text>NAD(+) + NADPH + H(+)(in) = NADH + NADP(+) + H(+)(out)</text>
        <dbReference type="Rhea" id="RHEA:47992"/>
        <dbReference type="ChEBI" id="CHEBI:15378"/>
        <dbReference type="ChEBI" id="CHEBI:57540"/>
        <dbReference type="ChEBI" id="CHEBI:57783"/>
        <dbReference type="ChEBI" id="CHEBI:57945"/>
        <dbReference type="ChEBI" id="CHEBI:58349"/>
        <dbReference type="EC" id="7.1.1.1"/>
    </reaction>
</comment>
<dbReference type="SUPFAM" id="SSF51735">
    <property type="entry name" value="NAD(P)-binding Rossmann-fold domains"/>
    <property type="match status" value="1"/>
</dbReference>
<dbReference type="FunFam" id="3.40.50.720:FF:000188">
    <property type="entry name" value="NAD(P) transhydrogenase alpha subunit 1"/>
    <property type="match status" value="1"/>
</dbReference>
<evidence type="ECO:0000256" key="6">
    <source>
        <dbReference type="ARBA" id="ARBA00023027"/>
    </source>
</evidence>
<organism evidence="13 14">
    <name type="scientific">Rhodococcus opacus</name>
    <name type="common">Nocardia opaca</name>
    <dbReference type="NCBI Taxonomy" id="37919"/>
    <lineage>
        <taxon>Bacteria</taxon>
        <taxon>Bacillati</taxon>
        <taxon>Actinomycetota</taxon>
        <taxon>Actinomycetes</taxon>
        <taxon>Mycobacteriales</taxon>
        <taxon>Nocardiaceae</taxon>
        <taxon>Rhodococcus</taxon>
    </lineage>
</organism>
<dbReference type="GO" id="GO:0008750">
    <property type="term" value="F:proton-translocating NAD(P)+ transhydrogenase activity"/>
    <property type="evidence" value="ECO:0007669"/>
    <property type="project" value="UniProtKB-EC"/>
</dbReference>
<reference evidence="14" key="1">
    <citation type="submission" date="2018-02" db="EMBL/GenBank/DDBJ databases">
        <title>Draft genome sequencing of Rhodococcus opacus KU647198.</title>
        <authorList>
            <person name="Zheng B.-X."/>
        </authorList>
    </citation>
    <scope>NUCLEOTIDE SEQUENCE [LARGE SCALE GENOMIC DNA]</scope>
    <source>
        <strain evidence="14">04-OD7</strain>
    </source>
</reference>
<dbReference type="EC" id="7.1.1.1" evidence="2"/>
<evidence type="ECO:0000256" key="7">
    <source>
        <dbReference type="ARBA" id="ARBA00048202"/>
    </source>
</evidence>
<sequence>MSARTKEIFVTIGTEAIQRPTVGVVRESNDGERRVALVPKVVASLIAKGVDVVVESGAGLGALIPDESYKLAGAAIADPWAADVIVKVAPPSDEEVGRLHAGQTLIGFLAPRNQDNQVAALKSAGVQAFAVEAIPRISRAQVMDALSSQANVSGYKSVLLAASESTRFFPMLTTAAGTVKPATVLVLGVGVAGLQALATAKRLGGRATGYDVRPEVADQVRSVGAQWLDLGIDAAGEGGYARELTEAERAQQQQALEDAIKGFDVVITTALVPGRPAPRLVTAAAVEGMKPGSVVVDLAGETGGNCELTEPGQTVVEHGVTICSPLNLPASMPEHASELYSKNISALLELMLVDGALAPDFSDEVLAAACVTRDTKETS</sequence>
<name>A0A2S8IZ70_RHOOP</name>